<comment type="caution">
    <text evidence="3">The sequence shown here is derived from an EMBL/GenBank/DDBJ whole genome shotgun (WGS) entry which is preliminary data.</text>
</comment>
<dbReference type="Pfam" id="PF01381">
    <property type="entry name" value="HTH_3"/>
    <property type="match status" value="1"/>
</dbReference>
<dbReference type="SUPFAM" id="SSF47413">
    <property type="entry name" value="lambda repressor-like DNA-binding domains"/>
    <property type="match status" value="1"/>
</dbReference>
<dbReference type="InterPro" id="IPR010982">
    <property type="entry name" value="Lambda_DNA-bd_dom_sf"/>
</dbReference>
<evidence type="ECO:0000259" key="2">
    <source>
        <dbReference type="PROSITE" id="PS50943"/>
    </source>
</evidence>
<dbReference type="Gene3D" id="1.10.260.40">
    <property type="entry name" value="lambda repressor-like DNA-binding domains"/>
    <property type="match status" value="1"/>
</dbReference>
<dbReference type="PROSITE" id="PS50943">
    <property type="entry name" value="HTH_CROC1"/>
    <property type="match status" value="1"/>
</dbReference>
<dbReference type="InterPro" id="IPR001387">
    <property type="entry name" value="Cro/C1-type_HTH"/>
</dbReference>
<reference evidence="3" key="1">
    <citation type="journal article" date="2020" name="mSystems">
        <title>Genome- and Community-Level Interaction Insights into Carbon Utilization and Element Cycling Functions of Hydrothermarchaeota in Hydrothermal Sediment.</title>
        <authorList>
            <person name="Zhou Z."/>
            <person name="Liu Y."/>
            <person name="Xu W."/>
            <person name="Pan J."/>
            <person name="Luo Z.H."/>
            <person name="Li M."/>
        </authorList>
    </citation>
    <scope>NUCLEOTIDE SEQUENCE [LARGE SCALE GENOMIC DNA]</scope>
    <source>
        <strain evidence="3">SpSt-61</strain>
    </source>
</reference>
<feature type="domain" description="HTH cro/C1-type" evidence="2">
    <location>
        <begin position="7"/>
        <end position="61"/>
    </location>
</feature>
<accession>A0A7V4NG24</accession>
<dbReference type="AlphaFoldDB" id="A0A7V4NG24"/>
<keyword evidence="1" id="KW-0238">DNA-binding</keyword>
<dbReference type="PANTHER" id="PTHR46558">
    <property type="entry name" value="TRACRIPTIONAL REGULATORY PROTEIN-RELATED-RELATED"/>
    <property type="match status" value="1"/>
</dbReference>
<dbReference type="EMBL" id="DSZZ01000119">
    <property type="protein sequence ID" value="HGU52397.1"/>
    <property type="molecule type" value="Genomic_DNA"/>
</dbReference>
<organism evidence="3">
    <name type="scientific">Fervidobacterium pennivorans</name>
    <dbReference type="NCBI Taxonomy" id="93466"/>
    <lineage>
        <taxon>Bacteria</taxon>
        <taxon>Thermotogati</taxon>
        <taxon>Thermotogota</taxon>
        <taxon>Thermotogae</taxon>
        <taxon>Thermotogales</taxon>
        <taxon>Fervidobacteriaceae</taxon>
        <taxon>Fervidobacterium</taxon>
    </lineage>
</organism>
<protein>
    <submittedName>
        <fullName evidence="3">XRE family transcriptional regulator</fullName>
    </submittedName>
</protein>
<name>A0A7V4NG24_FERPE</name>
<dbReference type="GO" id="GO:0003677">
    <property type="term" value="F:DNA binding"/>
    <property type="evidence" value="ECO:0007669"/>
    <property type="project" value="UniProtKB-KW"/>
</dbReference>
<dbReference type="SMART" id="SM00530">
    <property type="entry name" value="HTH_XRE"/>
    <property type="match status" value="1"/>
</dbReference>
<evidence type="ECO:0000313" key="3">
    <source>
        <dbReference type="EMBL" id="HGU52397.1"/>
    </source>
</evidence>
<dbReference type="CDD" id="cd00093">
    <property type="entry name" value="HTH_XRE"/>
    <property type="match status" value="1"/>
</dbReference>
<proteinExistence type="predicted"/>
<gene>
    <name evidence="3" type="ORF">ENT78_02550</name>
</gene>
<evidence type="ECO:0000256" key="1">
    <source>
        <dbReference type="ARBA" id="ARBA00023125"/>
    </source>
</evidence>
<dbReference type="PANTHER" id="PTHR46558:SF11">
    <property type="entry name" value="HTH-TYPE TRANSCRIPTIONAL REGULATOR XRE"/>
    <property type="match status" value="1"/>
</dbReference>
<sequence>MGFAEKLKELRSQQKISQEELAKALGVSRSTIAGYETKSREPDLSTLVKIAAFFNVSVDYLLDSSEDSCLKFKLTNEEKKLLRNISSLTPNQLAKLNEFLESLKENKE</sequence>